<dbReference type="EnsemblPlants" id="Solyc08g061037.1.1">
    <property type="protein sequence ID" value="Solyc08g061037.1.1"/>
    <property type="gene ID" value="Solyc08g061037.1"/>
</dbReference>
<dbReference type="AlphaFoldDB" id="A0A3Q7HPF6"/>
<dbReference type="InParanoid" id="A0A3Q7HPF6"/>
<evidence type="ECO:0000256" key="1">
    <source>
        <dbReference type="SAM" id="MobiDB-lite"/>
    </source>
</evidence>
<feature type="compositionally biased region" description="Polar residues" evidence="1">
    <location>
        <begin position="1"/>
        <end position="16"/>
    </location>
</feature>
<reference evidence="2" key="1">
    <citation type="journal article" date="2012" name="Nature">
        <title>The tomato genome sequence provides insights into fleshy fruit evolution.</title>
        <authorList>
            <consortium name="Tomato Genome Consortium"/>
        </authorList>
    </citation>
    <scope>NUCLEOTIDE SEQUENCE [LARGE SCALE GENOMIC DNA]</scope>
    <source>
        <strain evidence="2">cv. Heinz 1706</strain>
    </source>
</reference>
<proteinExistence type="predicted"/>
<dbReference type="Proteomes" id="UP000004994">
    <property type="component" value="Chromosome 8"/>
</dbReference>
<dbReference type="PaxDb" id="4081-Solyc08g061030.2.1"/>
<protein>
    <submittedName>
        <fullName evidence="2">Uncharacterized protein</fullName>
    </submittedName>
</protein>
<evidence type="ECO:0000313" key="2">
    <source>
        <dbReference type="EnsemblPlants" id="Solyc08g061037.1.1"/>
    </source>
</evidence>
<sequence length="151" mass="17332">MHIQTTSNDNSNIQKQASKESQNKKSHVHTPLPAHWIRRPGPFNTSPYMTSFGSSAGTSSVQPTIFELKHPFIFDLISGNRDIIMWDAHRSWIREGLLAKHENKRHDQVRYKKGKARISVPLDFGVDIVDNKNWFYNYSKGQLLNDSANVL</sequence>
<evidence type="ECO:0000313" key="3">
    <source>
        <dbReference type="Proteomes" id="UP000004994"/>
    </source>
</evidence>
<dbReference type="Gramene" id="Solyc08g061037.1.1">
    <property type="protein sequence ID" value="Solyc08g061037.1.1"/>
    <property type="gene ID" value="Solyc08g061037.1"/>
</dbReference>
<organism evidence="2">
    <name type="scientific">Solanum lycopersicum</name>
    <name type="common">Tomato</name>
    <name type="synonym">Lycopersicon esculentum</name>
    <dbReference type="NCBI Taxonomy" id="4081"/>
    <lineage>
        <taxon>Eukaryota</taxon>
        <taxon>Viridiplantae</taxon>
        <taxon>Streptophyta</taxon>
        <taxon>Embryophyta</taxon>
        <taxon>Tracheophyta</taxon>
        <taxon>Spermatophyta</taxon>
        <taxon>Magnoliopsida</taxon>
        <taxon>eudicotyledons</taxon>
        <taxon>Gunneridae</taxon>
        <taxon>Pentapetalae</taxon>
        <taxon>asterids</taxon>
        <taxon>lamiids</taxon>
        <taxon>Solanales</taxon>
        <taxon>Solanaceae</taxon>
        <taxon>Solanoideae</taxon>
        <taxon>Solaneae</taxon>
        <taxon>Solanum</taxon>
        <taxon>Solanum subgen. Lycopersicon</taxon>
    </lineage>
</organism>
<keyword evidence="3" id="KW-1185">Reference proteome</keyword>
<feature type="region of interest" description="Disordered" evidence="1">
    <location>
        <begin position="1"/>
        <end position="36"/>
    </location>
</feature>
<name>A0A3Q7HPF6_SOLLC</name>
<accession>A0A3Q7HPF6</accession>
<dbReference type="OMA" id="AHWIRRP"/>
<reference evidence="2" key="2">
    <citation type="submission" date="2019-01" db="UniProtKB">
        <authorList>
            <consortium name="EnsemblPlants"/>
        </authorList>
    </citation>
    <scope>IDENTIFICATION</scope>
    <source>
        <strain evidence="2">cv. Heinz 1706</strain>
    </source>
</reference>